<accession>A0A256J9R8</accession>
<evidence type="ECO:0000256" key="1">
    <source>
        <dbReference type="SAM" id="MobiDB-lite"/>
    </source>
</evidence>
<gene>
    <name evidence="2" type="ORF">DJ80_02485</name>
</gene>
<feature type="region of interest" description="Disordered" evidence="1">
    <location>
        <begin position="83"/>
        <end position="103"/>
    </location>
</feature>
<evidence type="ECO:0000313" key="2">
    <source>
        <dbReference type="EMBL" id="OYR65306.1"/>
    </source>
</evidence>
<proteinExistence type="predicted"/>
<dbReference type="Gene3D" id="1.10.10.10">
    <property type="entry name" value="Winged helix-like DNA-binding domain superfamily/Winged helix DNA-binding domain"/>
    <property type="match status" value="1"/>
</dbReference>
<evidence type="ECO:0000313" key="3">
    <source>
        <dbReference type="Proteomes" id="UP000215731"/>
    </source>
</evidence>
<dbReference type="Proteomes" id="UP000215731">
    <property type="component" value="Unassembled WGS sequence"/>
</dbReference>
<comment type="caution">
    <text evidence="2">The sequence shown here is derived from an EMBL/GenBank/DDBJ whole genome shotgun (WGS) entry which is preliminary data.</text>
</comment>
<reference evidence="2 3" key="1">
    <citation type="journal article" date="2014" name="Front. Microbiol.">
        <title>Population and genomic analysis of the genus Halorubrum.</title>
        <authorList>
            <person name="Fullmer M.S."/>
            <person name="Soucy S.M."/>
            <person name="Swithers K.S."/>
            <person name="Makkay A.M."/>
            <person name="Wheeler R."/>
            <person name="Ventosa A."/>
            <person name="Gogarten J.P."/>
            <person name="Papke R.T."/>
        </authorList>
    </citation>
    <scope>NUCLEOTIDE SEQUENCE [LARGE SCALE GENOMIC DNA]</scope>
    <source>
        <strain evidence="2 3">Ga36</strain>
    </source>
</reference>
<name>A0A256J9R8_HALEZ</name>
<evidence type="ECO:0008006" key="4">
    <source>
        <dbReference type="Google" id="ProtNLM"/>
    </source>
</evidence>
<dbReference type="InterPro" id="IPR036388">
    <property type="entry name" value="WH-like_DNA-bd_sf"/>
</dbReference>
<dbReference type="AlphaFoldDB" id="A0A256J9R8"/>
<sequence>MRKSGKWMVLLDERILELFVESDEDYMSVSEIAEHPRIPYSSQYVGQRSRKLANHGLLYAVGNGMYTLTDEGEAYLKGEYNAAENGNAEVSTSEGAGETQDEA</sequence>
<protein>
    <recommendedName>
        <fullName evidence="4">MarR family transcriptional regulator</fullName>
    </recommendedName>
</protein>
<dbReference type="EMBL" id="NHOZ01000024">
    <property type="protein sequence ID" value="OYR65306.1"/>
    <property type="molecule type" value="Genomic_DNA"/>
</dbReference>
<dbReference type="RefSeq" id="WP_049912145.1">
    <property type="nucleotide sequence ID" value="NZ_JAQLTW010000002.1"/>
</dbReference>
<dbReference type="InterPro" id="IPR036390">
    <property type="entry name" value="WH_DNA-bd_sf"/>
</dbReference>
<dbReference type="SUPFAM" id="SSF46785">
    <property type="entry name" value="Winged helix' DNA-binding domain"/>
    <property type="match status" value="1"/>
</dbReference>
<organism evidence="2 3">
    <name type="scientific">Halorubrum ezzemoulense</name>
    <name type="common">Halorubrum chaoviator</name>
    <dbReference type="NCBI Taxonomy" id="337243"/>
    <lineage>
        <taxon>Archaea</taxon>
        <taxon>Methanobacteriati</taxon>
        <taxon>Methanobacteriota</taxon>
        <taxon>Stenosarchaea group</taxon>
        <taxon>Halobacteria</taxon>
        <taxon>Halobacteriales</taxon>
        <taxon>Haloferacaceae</taxon>
        <taxon>Halorubrum</taxon>
    </lineage>
</organism>